<evidence type="ECO:0000313" key="3">
    <source>
        <dbReference type="Proteomes" id="UP000198779"/>
    </source>
</evidence>
<evidence type="ECO:0008006" key="4">
    <source>
        <dbReference type="Google" id="ProtNLM"/>
    </source>
</evidence>
<feature type="signal peptide" evidence="1">
    <location>
        <begin position="1"/>
        <end position="22"/>
    </location>
</feature>
<dbReference type="Proteomes" id="UP000198779">
    <property type="component" value="Unassembled WGS sequence"/>
</dbReference>
<accession>A0A1G8BV33</accession>
<gene>
    <name evidence="2" type="ORF">SAMN04487901_12419</name>
</gene>
<reference evidence="3" key="1">
    <citation type="submission" date="2016-10" db="EMBL/GenBank/DDBJ databases">
        <authorList>
            <person name="Varghese N."/>
            <person name="Submissions S."/>
        </authorList>
    </citation>
    <scope>NUCLEOTIDE SEQUENCE [LARGE SCALE GENOMIC DNA]</scope>
    <source>
        <strain evidence="3">BP1-148</strain>
    </source>
</reference>
<evidence type="ECO:0000313" key="2">
    <source>
        <dbReference type="EMBL" id="SDH36968.1"/>
    </source>
</evidence>
<name>A0A1G8BV33_9BACT</name>
<dbReference type="RefSeq" id="WP_176944350.1">
    <property type="nucleotide sequence ID" value="NZ_CP091794.1"/>
</dbReference>
<protein>
    <recommendedName>
        <fullName evidence="4">Lipoprotein</fullName>
    </recommendedName>
</protein>
<proteinExistence type="predicted"/>
<sequence length="391" mass="40900">MKKYFLAVFLMALTGGMMTSCGDDDTSEYDGYKTVTDDEKENDSDTTVVVRDTLAVNIVWDGTTVQLTGDVDSVSYTQTGGDVVITSNIDRFLELTLSGSTSDGSLLVYSLKKYGIILNGVSITNPDGAAINNQCGKSLFLTLADGTVNTLTDGENYAERTFDQKGTLFSEGQIYFGGTGSLTINGNGKNGIACDDYIVMNGGTIKIDVEDTGSNGIKVNDGFTINDGVLTIDVKADAARGIRCEARTTIAGGTTTITTSGDCETETVEGVEDASSAAGIKCDSLFLMTAGTLTITSKGDGGKGINCADSVKFCGGTLYAETKGGNDEGKPKAVKGDKGIVVSGGSFTAKCVKSWALDNGVDTEDPKQRVTILGAPTTNTVQKRNVVIKYE</sequence>
<feature type="chain" id="PRO_5011660967" description="Lipoprotein" evidence="1">
    <location>
        <begin position="23"/>
        <end position="391"/>
    </location>
</feature>
<keyword evidence="1" id="KW-0732">Signal</keyword>
<dbReference type="STRING" id="645274.SAMN04487901_12419"/>
<dbReference type="EMBL" id="FNCQ01000024">
    <property type="protein sequence ID" value="SDH36968.1"/>
    <property type="molecule type" value="Genomic_DNA"/>
</dbReference>
<evidence type="ECO:0000256" key="1">
    <source>
        <dbReference type="SAM" id="SignalP"/>
    </source>
</evidence>
<dbReference type="Pfam" id="PF14262">
    <property type="entry name" value="Cthe_2159"/>
    <property type="match status" value="2"/>
</dbReference>
<dbReference type="InterPro" id="IPR025584">
    <property type="entry name" value="Cthe_2159"/>
</dbReference>
<dbReference type="AlphaFoldDB" id="A0A1G8BV33"/>
<keyword evidence="3" id="KW-1185">Reference proteome</keyword>
<dbReference type="PROSITE" id="PS51257">
    <property type="entry name" value="PROKAR_LIPOPROTEIN"/>
    <property type="match status" value="1"/>
</dbReference>
<organism evidence="2 3">
    <name type="scientific">Prevotella communis</name>
    <dbReference type="NCBI Taxonomy" id="2913614"/>
    <lineage>
        <taxon>Bacteria</taxon>
        <taxon>Pseudomonadati</taxon>
        <taxon>Bacteroidota</taxon>
        <taxon>Bacteroidia</taxon>
        <taxon>Bacteroidales</taxon>
        <taxon>Prevotellaceae</taxon>
        <taxon>Prevotella</taxon>
    </lineage>
</organism>